<proteinExistence type="inferred from homology"/>
<dbReference type="NCBIfam" id="TIGR00549">
    <property type="entry name" value="mevalon_kin"/>
    <property type="match status" value="1"/>
</dbReference>
<evidence type="ECO:0000256" key="4">
    <source>
        <dbReference type="ARBA" id="ARBA00022490"/>
    </source>
</evidence>
<keyword evidence="4" id="KW-0963">Cytoplasm</keyword>
<evidence type="ECO:0000256" key="6">
    <source>
        <dbReference type="ARBA" id="ARBA00022679"/>
    </source>
</evidence>
<dbReference type="GO" id="GO:0004496">
    <property type="term" value="F:mevalonate kinase activity"/>
    <property type="evidence" value="ECO:0007669"/>
    <property type="project" value="UniProtKB-EC"/>
</dbReference>
<dbReference type="InterPro" id="IPR014721">
    <property type="entry name" value="Ribsml_uS5_D2-typ_fold_subgr"/>
</dbReference>
<dbReference type="GO" id="GO:0019287">
    <property type="term" value="P:isopentenyl diphosphate biosynthetic process, mevalonate pathway"/>
    <property type="evidence" value="ECO:0007669"/>
    <property type="project" value="UniProtKB-UniPathway"/>
</dbReference>
<dbReference type="InterPro" id="IPR006205">
    <property type="entry name" value="Mev_gal_kin"/>
</dbReference>
<evidence type="ECO:0000256" key="9">
    <source>
        <dbReference type="ARBA" id="ARBA00022840"/>
    </source>
</evidence>
<dbReference type="PANTHER" id="PTHR43290">
    <property type="entry name" value="MEVALONATE KINASE"/>
    <property type="match status" value="1"/>
</dbReference>
<evidence type="ECO:0000313" key="15">
    <source>
        <dbReference type="EMBL" id="RAL21765.1"/>
    </source>
</evidence>
<dbReference type="SUPFAM" id="SSF54211">
    <property type="entry name" value="Ribosomal protein S5 domain 2-like"/>
    <property type="match status" value="1"/>
</dbReference>
<evidence type="ECO:0000256" key="2">
    <source>
        <dbReference type="ARBA" id="ARBA00006495"/>
    </source>
</evidence>
<gene>
    <name evidence="15" type="primary">mvk</name>
    <name evidence="15" type="ORF">DL240_13010</name>
</gene>
<dbReference type="EMBL" id="QHKO01000005">
    <property type="protein sequence ID" value="RAL21765.1"/>
    <property type="molecule type" value="Genomic_DNA"/>
</dbReference>
<keyword evidence="16" id="KW-1185">Reference proteome</keyword>
<sequence>MIDAAEGRGRGKVILYGEHAVVHGFEAVACGLPLGAVARLRPGKTSTFIIEHPGGRFEADGQVLKAARGIVESFGLELEALESSVHLAVPVGAGMGSSAALAVALARAARELSGQGDEARVEEAVARAEAVFHGQASGIDQSAALRGGVFAFRRGAHPGAPPQIEPMQAPALRLVVAQVAPSASTATMVRGVHALARRYPAAITPTFEAIGQVARAGRAALEAGDVQEAGELMNVNQGLLSALGVSIAAIDAACHLARQAGALGAKLTGAGGGGCVVALSPDAEHTRLIRQAWEARDWPCFEFYLEP</sequence>
<dbReference type="InterPro" id="IPR013750">
    <property type="entry name" value="GHMP_kinase_C_dom"/>
</dbReference>
<evidence type="ECO:0000256" key="5">
    <source>
        <dbReference type="ARBA" id="ARBA00022516"/>
    </source>
</evidence>
<evidence type="ECO:0000256" key="12">
    <source>
        <dbReference type="ARBA" id="ARBA00029438"/>
    </source>
</evidence>
<dbReference type="AlphaFoldDB" id="A0A328C5A4"/>
<evidence type="ECO:0000256" key="11">
    <source>
        <dbReference type="ARBA" id="ARBA00023098"/>
    </source>
</evidence>
<dbReference type="Pfam" id="PF08544">
    <property type="entry name" value="GHMP_kinases_C"/>
    <property type="match status" value="1"/>
</dbReference>
<dbReference type="Gene3D" id="3.30.70.890">
    <property type="entry name" value="GHMP kinase, C-terminal domain"/>
    <property type="match status" value="1"/>
</dbReference>
<dbReference type="InterPro" id="IPR020568">
    <property type="entry name" value="Ribosomal_Su5_D2-typ_SF"/>
</dbReference>
<evidence type="ECO:0000256" key="8">
    <source>
        <dbReference type="ARBA" id="ARBA00022777"/>
    </source>
</evidence>
<evidence type="ECO:0000313" key="16">
    <source>
        <dbReference type="Proteomes" id="UP000249169"/>
    </source>
</evidence>
<dbReference type="SUPFAM" id="SSF55060">
    <property type="entry name" value="GHMP Kinase, C-terminal domain"/>
    <property type="match status" value="1"/>
</dbReference>
<keyword evidence="8 15" id="KW-0418">Kinase</keyword>
<dbReference type="Gene3D" id="3.30.230.10">
    <property type="match status" value="1"/>
</dbReference>
<dbReference type="InterPro" id="IPR006204">
    <property type="entry name" value="GHMP_kinase_N_dom"/>
</dbReference>
<evidence type="ECO:0000256" key="10">
    <source>
        <dbReference type="ARBA" id="ARBA00022842"/>
    </source>
</evidence>
<dbReference type="GO" id="GO:0005524">
    <property type="term" value="F:ATP binding"/>
    <property type="evidence" value="ECO:0007669"/>
    <property type="project" value="UniProtKB-KW"/>
</dbReference>
<protein>
    <recommendedName>
        <fullName evidence="3">mevalonate kinase</fullName>
        <ecNumber evidence="3">2.7.1.36</ecNumber>
    </recommendedName>
</protein>
<dbReference type="PRINTS" id="PR00959">
    <property type="entry name" value="MEVGALKINASE"/>
</dbReference>
<evidence type="ECO:0000256" key="3">
    <source>
        <dbReference type="ARBA" id="ARBA00012103"/>
    </source>
</evidence>
<comment type="pathway">
    <text evidence="12">Isoprenoid biosynthesis; isopentenyl diphosphate biosynthesis via mevalonate pathway; isopentenyl diphosphate from (R)-mevalonate: step 1/3.</text>
</comment>
<evidence type="ECO:0000259" key="14">
    <source>
        <dbReference type="Pfam" id="PF08544"/>
    </source>
</evidence>
<dbReference type="PANTHER" id="PTHR43290:SF2">
    <property type="entry name" value="MEVALONATE KINASE"/>
    <property type="match status" value="1"/>
</dbReference>
<dbReference type="Proteomes" id="UP000249169">
    <property type="component" value="Unassembled WGS sequence"/>
</dbReference>
<comment type="caution">
    <text evidence="15">The sequence shown here is derived from an EMBL/GenBank/DDBJ whole genome shotgun (WGS) entry which is preliminary data.</text>
</comment>
<feature type="domain" description="GHMP kinase C-terminal" evidence="14">
    <location>
        <begin position="219"/>
        <end position="295"/>
    </location>
</feature>
<dbReference type="InterPro" id="IPR036554">
    <property type="entry name" value="GHMP_kinase_C_sf"/>
</dbReference>
<dbReference type="Pfam" id="PF00288">
    <property type="entry name" value="GHMP_kinases_N"/>
    <property type="match status" value="1"/>
</dbReference>
<comment type="subcellular location">
    <subcellularLocation>
        <location evidence="1">Cytoplasm</location>
    </subcellularLocation>
</comment>
<keyword evidence="6" id="KW-0808">Transferase</keyword>
<dbReference type="InterPro" id="IPR006203">
    <property type="entry name" value="GHMP_knse_ATP-bd_CS"/>
</dbReference>
<dbReference type="GO" id="GO:0005829">
    <property type="term" value="C:cytosol"/>
    <property type="evidence" value="ECO:0007669"/>
    <property type="project" value="TreeGrafter"/>
</dbReference>
<keyword evidence="5" id="KW-0444">Lipid biosynthesis</keyword>
<name>A0A328C5A4_9DELT</name>
<dbReference type="EC" id="2.7.1.36" evidence="3"/>
<accession>A0A328C5A4</accession>
<feature type="domain" description="GHMP kinase N-terminal" evidence="13">
    <location>
        <begin position="63"/>
        <end position="148"/>
    </location>
</feature>
<comment type="similarity">
    <text evidence="2">Belongs to the GHMP kinase family. Mevalonate kinase subfamily.</text>
</comment>
<keyword evidence="11" id="KW-0443">Lipid metabolism</keyword>
<evidence type="ECO:0000259" key="13">
    <source>
        <dbReference type="Pfam" id="PF00288"/>
    </source>
</evidence>
<keyword evidence="10" id="KW-0460">Magnesium</keyword>
<organism evidence="15 16">
    <name type="scientific">Lujinxingia litoralis</name>
    <dbReference type="NCBI Taxonomy" id="2211119"/>
    <lineage>
        <taxon>Bacteria</taxon>
        <taxon>Deltaproteobacteria</taxon>
        <taxon>Bradymonadales</taxon>
        <taxon>Lujinxingiaceae</taxon>
        <taxon>Lujinxingia</taxon>
    </lineage>
</organism>
<reference evidence="15 16" key="1">
    <citation type="submission" date="2018-05" db="EMBL/GenBank/DDBJ databases">
        <title>Lujinxingia marina gen. nov. sp. nov., a new facultative anaerobic member of the class Deltaproteobacteria, and proposal of Lujinxingaceae fam. nov.</title>
        <authorList>
            <person name="Li C.-M."/>
        </authorList>
    </citation>
    <scope>NUCLEOTIDE SEQUENCE [LARGE SCALE GENOMIC DNA]</scope>
    <source>
        <strain evidence="15 16">B210</strain>
    </source>
</reference>
<evidence type="ECO:0000256" key="7">
    <source>
        <dbReference type="ARBA" id="ARBA00022741"/>
    </source>
</evidence>
<keyword evidence="7" id="KW-0547">Nucleotide-binding</keyword>
<dbReference type="UniPathway" id="UPA00057">
    <property type="reaction ID" value="UER00098"/>
</dbReference>
<evidence type="ECO:0000256" key="1">
    <source>
        <dbReference type="ARBA" id="ARBA00004496"/>
    </source>
</evidence>
<keyword evidence="9" id="KW-0067">ATP-binding</keyword>
<dbReference type="PROSITE" id="PS00627">
    <property type="entry name" value="GHMP_KINASES_ATP"/>
    <property type="match status" value="1"/>
</dbReference>